<dbReference type="EMBL" id="BRPK01000001">
    <property type="protein sequence ID" value="GLB34403.1"/>
    <property type="molecule type" value="Genomic_DNA"/>
</dbReference>
<reference evidence="1" key="1">
    <citation type="submission" date="2022-07" db="EMBL/GenBank/DDBJ databases">
        <title>The genome of Lyophyllum shimeji provides insight into the initial evolution of ectomycorrhizal fungal genome.</title>
        <authorList>
            <person name="Kobayashi Y."/>
            <person name="Shibata T."/>
            <person name="Hirakawa H."/>
            <person name="Shigenobu S."/>
            <person name="Nishiyama T."/>
            <person name="Yamada A."/>
            <person name="Hasebe M."/>
            <person name="Kawaguchi M."/>
        </authorList>
    </citation>
    <scope>NUCLEOTIDE SEQUENCE</scope>
    <source>
        <strain evidence="1">AT787</strain>
    </source>
</reference>
<proteinExistence type="predicted"/>
<name>A0A9P3UIH4_LYOSH</name>
<evidence type="ECO:0000313" key="2">
    <source>
        <dbReference type="Proteomes" id="UP001063166"/>
    </source>
</evidence>
<comment type="caution">
    <text evidence="1">The sequence shown here is derived from an EMBL/GenBank/DDBJ whole genome shotgun (WGS) entry which is preliminary data.</text>
</comment>
<dbReference type="AlphaFoldDB" id="A0A9P3UIH4"/>
<dbReference type="Proteomes" id="UP001063166">
    <property type="component" value="Unassembled WGS sequence"/>
</dbReference>
<evidence type="ECO:0000313" key="1">
    <source>
        <dbReference type="EMBL" id="GLB34403.1"/>
    </source>
</evidence>
<keyword evidence="2" id="KW-1185">Reference proteome</keyword>
<protein>
    <submittedName>
        <fullName evidence="1">Uncharacterized protein</fullName>
    </submittedName>
</protein>
<accession>A0A9P3UIH4</accession>
<gene>
    <name evidence="1" type="ORF">LshimejAT787_0112870</name>
</gene>
<organism evidence="1 2">
    <name type="scientific">Lyophyllum shimeji</name>
    <name type="common">Hon-shimeji</name>
    <name type="synonym">Tricholoma shimeji</name>
    <dbReference type="NCBI Taxonomy" id="47721"/>
    <lineage>
        <taxon>Eukaryota</taxon>
        <taxon>Fungi</taxon>
        <taxon>Dikarya</taxon>
        <taxon>Basidiomycota</taxon>
        <taxon>Agaricomycotina</taxon>
        <taxon>Agaricomycetes</taxon>
        <taxon>Agaricomycetidae</taxon>
        <taxon>Agaricales</taxon>
        <taxon>Tricholomatineae</taxon>
        <taxon>Lyophyllaceae</taxon>
        <taxon>Lyophyllum</taxon>
    </lineage>
</organism>
<dbReference type="OrthoDB" id="2662290at2759"/>
<sequence length="525" mass="57464">MTPRCTHDSYYQGATDPLWVPEPYGNSVSYRTKGVRVGDVGYVTEDGAVETLFDVRASPSDPINSRGVPEGFEQVHIPFEDIVLIPKFHQRDCTVTSATTKRRAVDLELSTPDMPTVLPGAGASLQFTWTSSHGAILHLPDGACRLACPAELFRDVAIKGAKDRYKFANETLRRGVPNGALYLVTGRDKTNSWMVGAFADKSSTTQASFKLSTSGFCDARATYSYSWETSSPAVYRTGPSPPIDSTDTLLRNRASIAQDDGIFAGDAPGGMNQCVFIRGYRIMLRTNPVALMFGGTAIVEAFVDRRYASQASVAATKAFVTNDNGNRDMEAKPNASPFHSELGIPDQEIVLDYFSAVLEPYHPSTSINELLFEMSPHAAVSLVHDDHEWGSILCQHGELEPPNEMTFLLRIFENFLCVNGTASVFLRPRYNQILASEVSQRFQEDFNGSIHSLHRGEPEGKPAKCGKRNHAAAGTEDLLWLEINSLRRDDFRGGLDVTLPAPQNALNAAARSTSRHASELFAAGT</sequence>